<dbReference type="AlphaFoldDB" id="K1LCK9"/>
<evidence type="ECO:0000256" key="1">
    <source>
        <dbReference type="SAM" id="SignalP"/>
    </source>
</evidence>
<comment type="caution">
    <text evidence="2">The sequence shown here is derived from an EMBL/GenBank/DDBJ whole genome shotgun (WGS) entry which is preliminary data.</text>
</comment>
<proteinExistence type="predicted"/>
<gene>
    <name evidence="2" type="ORF">HMPREF9707_01253</name>
</gene>
<evidence type="ECO:0000313" key="3">
    <source>
        <dbReference type="Proteomes" id="UP000005147"/>
    </source>
</evidence>
<keyword evidence="1" id="KW-0732">Signal</keyword>
<accession>K1LCK9</accession>
<reference evidence="2 3" key="1">
    <citation type="submission" date="2012-07" db="EMBL/GenBank/DDBJ databases">
        <title>The Genome Sequence of Facklamia ignava CCUG 37419.</title>
        <authorList>
            <consortium name="The Broad Institute Genome Sequencing Platform"/>
            <person name="Earl A."/>
            <person name="Ward D."/>
            <person name="Feldgarden M."/>
            <person name="Gevers D."/>
            <person name="Huys G."/>
            <person name="Walker B."/>
            <person name="Young S.K."/>
            <person name="Zeng Q."/>
            <person name="Gargeya S."/>
            <person name="Fitzgerald M."/>
            <person name="Haas B."/>
            <person name="Abouelleil A."/>
            <person name="Alvarado L."/>
            <person name="Arachchi H.M."/>
            <person name="Berlin A.M."/>
            <person name="Chapman S.B."/>
            <person name="Goldberg J."/>
            <person name="Griggs A."/>
            <person name="Gujja S."/>
            <person name="Hansen M."/>
            <person name="Howarth C."/>
            <person name="Imamovic A."/>
            <person name="Larimer J."/>
            <person name="McCowen C."/>
            <person name="Montmayeur A."/>
            <person name="Murphy C."/>
            <person name="Neiman D."/>
            <person name="Pearson M."/>
            <person name="Priest M."/>
            <person name="Roberts A."/>
            <person name="Saif S."/>
            <person name="Shea T."/>
            <person name="Sisk P."/>
            <person name="Sykes S."/>
            <person name="Wortman J."/>
            <person name="Nusbaum C."/>
            <person name="Birren B."/>
        </authorList>
    </citation>
    <scope>NUCLEOTIDE SEQUENCE [LARGE SCALE GENOMIC DNA]</scope>
    <source>
        <strain evidence="2 3">CCUG 37419</strain>
    </source>
</reference>
<feature type="chain" id="PRO_5003850693" description="GerMN domain-containing protein" evidence="1">
    <location>
        <begin position="24"/>
        <end position="179"/>
    </location>
</feature>
<evidence type="ECO:0008006" key="4">
    <source>
        <dbReference type="Google" id="ProtNLM"/>
    </source>
</evidence>
<sequence length="179" mass="20486">MKKLKLLIILFLSSLLLHTPVHAQTTGTYTTSAEDTAFEQIIMNEEFVVFITSLDSLYENIEIFLPLLQLEDEAITRNINPDMTNEDIPENESLIALIESFEEEGLPNRDIYRQLPYHIEGIYNTIKGDGTVIFIINGAKVTETEGIIRAKFMNEEFFEAQLEDDVLIFDGVEYTLSQE</sequence>
<organism evidence="2 3">
    <name type="scientific">Falseniella ignava CCUG 37419</name>
    <dbReference type="NCBI Taxonomy" id="883112"/>
    <lineage>
        <taxon>Bacteria</taxon>
        <taxon>Bacillati</taxon>
        <taxon>Bacillota</taxon>
        <taxon>Bacilli</taxon>
        <taxon>Lactobacillales</taxon>
        <taxon>Aerococcaceae</taxon>
        <taxon>Falseniella</taxon>
    </lineage>
</organism>
<dbReference type="PATRIC" id="fig|883112.3.peg.1248"/>
<dbReference type="HOGENOM" id="CLU_1515717_0_0_9"/>
<keyword evidence="3" id="KW-1185">Reference proteome</keyword>
<protein>
    <recommendedName>
        <fullName evidence="4">GerMN domain-containing protein</fullName>
    </recommendedName>
</protein>
<dbReference type="EMBL" id="AGZE01000033">
    <property type="protein sequence ID" value="EKB54325.1"/>
    <property type="molecule type" value="Genomic_DNA"/>
</dbReference>
<feature type="signal peptide" evidence="1">
    <location>
        <begin position="1"/>
        <end position="23"/>
    </location>
</feature>
<dbReference type="RefSeq" id="WP_006701896.1">
    <property type="nucleotide sequence ID" value="NZ_JH932301.1"/>
</dbReference>
<dbReference type="Proteomes" id="UP000005147">
    <property type="component" value="Unassembled WGS sequence"/>
</dbReference>
<evidence type="ECO:0000313" key="2">
    <source>
        <dbReference type="EMBL" id="EKB54325.1"/>
    </source>
</evidence>
<name>K1LCK9_9LACT</name>